<sequence length="103" mass="10818">MAPSFATLLAKKVGLSGCRKALDERKLEMRIVILLSIVAFALGCATMRKANDLAEKGWGYVEQAAEFALAVPSDTVFTVVDAGIDLSEDALNKAKSVVSGGGE</sequence>
<proteinExistence type="predicted"/>
<protein>
    <submittedName>
        <fullName evidence="1">Uncharacterized protein</fullName>
    </submittedName>
</protein>
<evidence type="ECO:0000313" key="1">
    <source>
        <dbReference type="EMBL" id="KKK72681.1"/>
    </source>
</evidence>
<name>A0A0F9AKF0_9ZZZZ</name>
<dbReference type="EMBL" id="LAZR01057138">
    <property type="protein sequence ID" value="KKK72681.1"/>
    <property type="molecule type" value="Genomic_DNA"/>
</dbReference>
<reference evidence="1" key="1">
    <citation type="journal article" date="2015" name="Nature">
        <title>Complex archaea that bridge the gap between prokaryotes and eukaryotes.</title>
        <authorList>
            <person name="Spang A."/>
            <person name="Saw J.H."/>
            <person name="Jorgensen S.L."/>
            <person name="Zaremba-Niedzwiedzka K."/>
            <person name="Martijn J."/>
            <person name="Lind A.E."/>
            <person name="van Eijk R."/>
            <person name="Schleper C."/>
            <person name="Guy L."/>
            <person name="Ettema T.J."/>
        </authorList>
    </citation>
    <scope>NUCLEOTIDE SEQUENCE</scope>
</reference>
<organism evidence="1">
    <name type="scientific">marine sediment metagenome</name>
    <dbReference type="NCBI Taxonomy" id="412755"/>
    <lineage>
        <taxon>unclassified sequences</taxon>
        <taxon>metagenomes</taxon>
        <taxon>ecological metagenomes</taxon>
    </lineage>
</organism>
<comment type="caution">
    <text evidence="1">The sequence shown here is derived from an EMBL/GenBank/DDBJ whole genome shotgun (WGS) entry which is preliminary data.</text>
</comment>
<dbReference type="AlphaFoldDB" id="A0A0F9AKF0"/>
<accession>A0A0F9AKF0</accession>
<gene>
    <name evidence="1" type="ORF">LCGC14_2901440</name>
</gene>